<reference evidence="1 2" key="1">
    <citation type="journal article" date="2018" name="Evol. Lett.">
        <title>Horizontal gene cluster transfer increased hallucinogenic mushroom diversity.</title>
        <authorList>
            <person name="Reynolds H.T."/>
            <person name="Vijayakumar V."/>
            <person name="Gluck-Thaler E."/>
            <person name="Korotkin H.B."/>
            <person name="Matheny P.B."/>
            <person name="Slot J.C."/>
        </authorList>
    </citation>
    <scope>NUCLEOTIDE SEQUENCE [LARGE SCALE GENOMIC DNA]</scope>
    <source>
        <strain evidence="1 2">SRW20</strain>
    </source>
</reference>
<dbReference type="Proteomes" id="UP000284706">
    <property type="component" value="Unassembled WGS sequence"/>
</dbReference>
<protein>
    <submittedName>
        <fullName evidence="1">Uncharacterized protein</fullName>
    </submittedName>
</protein>
<dbReference type="EMBL" id="NHYE01004739">
    <property type="protein sequence ID" value="PPQ82498.1"/>
    <property type="molecule type" value="Genomic_DNA"/>
</dbReference>
<sequence>MSEPQKKRKKKLSFESNNTLSACYGTLGELLLKLRTSFVDEDGDEVVGVVSEDDMEQLFSGMSLQDLDNISLERGPDLVLLLDKTAVLRNLSASRGNSEFWTSNALCTHLNMLKEFVTLNQAGARLWINAFFFRARAILSETDAGSDMATVLSLEQHVNVTVNPSTDLSGFIDYTALRGPKNIAKTFLTAPVLKVKRNKEGLTLFVNEAKKFDVPLEDFIPQTVAEMYACAKALDKSVVRGALTNGNYWIFIIVRLKGDGATYHKTATRFSLLGYPNPRLSIQTPPWKSSKKMLVTCWQASLCIG</sequence>
<dbReference type="InParanoid" id="A0A409WVF0"/>
<keyword evidence="2" id="KW-1185">Reference proteome</keyword>
<name>A0A409WVF0_9AGAR</name>
<comment type="caution">
    <text evidence="1">The sequence shown here is derived from an EMBL/GenBank/DDBJ whole genome shotgun (WGS) entry which is preliminary data.</text>
</comment>
<evidence type="ECO:0000313" key="2">
    <source>
        <dbReference type="Proteomes" id="UP000284706"/>
    </source>
</evidence>
<organism evidence="1 2">
    <name type="scientific">Gymnopilus dilepis</name>
    <dbReference type="NCBI Taxonomy" id="231916"/>
    <lineage>
        <taxon>Eukaryota</taxon>
        <taxon>Fungi</taxon>
        <taxon>Dikarya</taxon>
        <taxon>Basidiomycota</taxon>
        <taxon>Agaricomycotina</taxon>
        <taxon>Agaricomycetes</taxon>
        <taxon>Agaricomycetidae</taxon>
        <taxon>Agaricales</taxon>
        <taxon>Agaricineae</taxon>
        <taxon>Hymenogastraceae</taxon>
        <taxon>Gymnopilus</taxon>
    </lineage>
</organism>
<accession>A0A409WVF0</accession>
<gene>
    <name evidence="1" type="ORF">CVT26_012952</name>
</gene>
<dbReference type="AlphaFoldDB" id="A0A409WVF0"/>
<evidence type="ECO:0000313" key="1">
    <source>
        <dbReference type="EMBL" id="PPQ82498.1"/>
    </source>
</evidence>
<proteinExistence type="predicted"/>
<dbReference type="OrthoDB" id="2720314at2759"/>